<feature type="compositionally biased region" description="Basic residues" evidence="1">
    <location>
        <begin position="77"/>
        <end position="90"/>
    </location>
</feature>
<evidence type="ECO:0000313" key="2">
    <source>
        <dbReference type="Proteomes" id="UP000515158"/>
    </source>
</evidence>
<evidence type="ECO:0000313" key="3">
    <source>
        <dbReference type="RefSeq" id="XP_034244024.1"/>
    </source>
</evidence>
<sequence length="111" mass="12274">MTVTVSISRPRSWRCRLPEGEEVCLLSDTDTTQLLWGVSAEEIVPSVPPSDEIVSSVGVRDNGESSPKQVVAVKKEIKPRRKGRQHRVQQKKANLCSQGSTKIDCTNSGWL</sequence>
<dbReference type="AlphaFoldDB" id="A0A6P8ZPF7"/>
<accession>A0A6P8ZPF7</accession>
<dbReference type="RefSeq" id="XP_034244024.1">
    <property type="nucleotide sequence ID" value="XM_034388133.1"/>
</dbReference>
<reference evidence="3" key="1">
    <citation type="submission" date="2025-08" db="UniProtKB">
        <authorList>
            <consortium name="RefSeq"/>
        </authorList>
    </citation>
    <scope>IDENTIFICATION</scope>
    <source>
        <tissue evidence="3">Total insect</tissue>
    </source>
</reference>
<gene>
    <name evidence="3" type="primary">LOC117646856</name>
</gene>
<dbReference type="Proteomes" id="UP000515158">
    <property type="component" value="Unplaced"/>
</dbReference>
<proteinExistence type="predicted"/>
<evidence type="ECO:0000256" key="1">
    <source>
        <dbReference type="SAM" id="MobiDB-lite"/>
    </source>
</evidence>
<dbReference type="InParanoid" id="A0A6P8ZPF7"/>
<name>A0A6P8ZPF7_THRPL</name>
<dbReference type="GeneID" id="117646856"/>
<dbReference type="KEGG" id="tpal:117646856"/>
<organism evidence="3">
    <name type="scientific">Thrips palmi</name>
    <name type="common">Melon thrips</name>
    <dbReference type="NCBI Taxonomy" id="161013"/>
    <lineage>
        <taxon>Eukaryota</taxon>
        <taxon>Metazoa</taxon>
        <taxon>Ecdysozoa</taxon>
        <taxon>Arthropoda</taxon>
        <taxon>Hexapoda</taxon>
        <taxon>Insecta</taxon>
        <taxon>Pterygota</taxon>
        <taxon>Neoptera</taxon>
        <taxon>Paraneoptera</taxon>
        <taxon>Thysanoptera</taxon>
        <taxon>Terebrantia</taxon>
        <taxon>Thripoidea</taxon>
        <taxon>Thripidae</taxon>
        <taxon>Thrips</taxon>
    </lineage>
</organism>
<keyword evidence="2" id="KW-1185">Reference proteome</keyword>
<protein>
    <submittedName>
        <fullName evidence="3">Uncharacterized protein LOC117646856</fullName>
    </submittedName>
</protein>
<feature type="region of interest" description="Disordered" evidence="1">
    <location>
        <begin position="56"/>
        <end position="93"/>
    </location>
</feature>